<dbReference type="InterPro" id="IPR000873">
    <property type="entry name" value="AMP-dep_synth/lig_dom"/>
</dbReference>
<proteinExistence type="inferred from homology"/>
<protein>
    <submittedName>
        <fullName evidence="5">Fatty-acyl-CoA synthase</fullName>
    </submittedName>
</protein>
<dbReference type="Gene3D" id="3.40.50.12780">
    <property type="entry name" value="N-terminal domain of ligase-like"/>
    <property type="match status" value="1"/>
</dbReference>
<dbReference type="Proteomes" id="UP000183685">
    <property type="component" value="Unassembled WGS sequence"/>
</dbReference>
<dbReference type="InterPro" id="IPR042099">
    <property type="entry name" value="ANL_N_sf"/>
</dbReference>
<dbReference type="InterPro" id="IPR025110">
    <property type="entry name" value="AMP-bd_C"/>
</dbReference>
<dbReference type="EMBL" id="FNAK01000009">
    <property type="protein sequence ID" value="SDE71064.1"/>
    <property type="molecule type" value="Genomic_DNA"/>
</dbReference>
<dbReference type="GO" id="GO:0031956">
    <property type="term" value="F:medium-chain fatty acid-CoA ligase activity"/>
    <property type="evidence" value="ECO:0007669"/>
    <property type="project" value="TreeGrafter"/>
</dbReference>
<dbReference type="PANTHER" id="PTHR43201:SF5">
    <property type="entry name" value="MEDIUM-CHAIN ACYL-COA LIGASE ACSF2, MITOCHONDRIAL"/>
    <property type="match status" value="1"/>
</dbReference>
<organism evidence="5 6">
    <name type="scientific">Kordiimonas lacus</name>
    <dbReference type="NCBI Taxonomy" id="637679"/>
    <lineage>
        <taxon>Bacteria</taxon>
        <taxon>Pseudomonadati</taxon>
        <taxon>Pseudomonadota</taxon>
        <taxon>Alphaproteobacteria</taxon>
        <taxon>Kordiimonadales</taxon>
        <taxon>Kordiimonadaceae</taxon>
        <taxon>Kordiimonas</taxon>
    </lineage>
</organism>
<evidence type="ECO:0000259" key="4">
    <source>
        <dbReference type="Pfam" id="PF13193"/>
    </source>
</evidence>
<dbReference type="AlphaFoldDB" id="A0A1G7F541"/>
<reference evidence="5 6" key="1">
    <citation type="submission" date="2016-10" db="EMBL/GenBank/DDBJ databases">
        <authorList>
            <person name="de Groot N.N."/>
        </authorList>
    </citation>
    <scope>NUCLEOTIDE SEQUENCE [LARGE SCALE GENOMIC DNA]</scope>
    <source>
        <strain evidence="5 6">CGMCC 1.9109</strain>
    </source>
</reference>
<dbReference type="PANTHER" id="PTHR43201">
    <property type="entry name" value="ACYL-COA SYNTHETASE"/>
    <property type="match status" value="1"/>
</dbReference>
<feature type="domain" description="AMP-dependent synthetase/ligase" evidence="3">
    <location>
        <begin position="25"/>
        <end position="408"/>
    </location>
</feature>
<dbReference type="STRING" id="637679.GCA_001550055_01595"/>
<dbReference type="SUPFAM" id="SSF56801">
    <property type="entry name" value="Acetyl-CoA synthetase-like"/>
    <property type="match status" value="1"/>
</dbReference>
<evidence type="ECO:0000256" key="1">
    <source>
        <dbReference type="ARBA" id="ARBA00006432"/>
    </source>
</evidence>
<dbReference type="Gene3D" id="3.30.300.30">
    <property type="match status" value="1"/>
</dbReference>
<dbReference type="Pfam" id="PF13193">
    <property type="entry name" value="AMP-binding_C"/>
    <property type="match status" value="1"/>
</dbReference>
<dbReference type="PROSITE" id="PS00455">
    <property type="entry name" value="AMP_BINDING"/>
    <property type="match status" value="1"/>
</dbReference>
<dbReference type="Pfam" id="PF00501">
    <property type="entry name" value="AMP-binding"/>
    <property type="match status" value="1"/>
</dbReference>
<keyword evidence="6" id="KW-1185">Reference proteome</keyword>
<feature type="domain" description="AMP-binding enzyme C-terminal" evidence="4">
    <location>
        <begin position="459"/>
        <end position="534"/>
    </location>
</feature>
<dbReference type="GO" id="GO:0006631">
    <property type="term" value="P:fatty acid metabolic process"/>
    <property type="evidence" value="ECO:0007669"/>
    <property type="project" value="TreeGrafter"/>
</dbReference>
<dbReference type="RefSeq" id="WP_068303584.1">
    <property type="nucleotide sequence ID" value="NZ_FNAK01000009.1"/>
</dbReference>
<accession>A0A1G7F541</accession>
<dbReference type="InterPro" id="IPR045851">
    <property type="entry name" value="AMP-bd_C_sf"/>
</dbReference>
<sequence>MNTTSLQCPELALVDDYLGYYASFRGDAVAAVSNGRHLTYSELRLDVQHLANAMRIAGVCKGDVVATLADPGEVFLLTFLASLSIGAIWVGLNPKYTIEEYQYILEDCKPKVIFCDQMAGSRDYVRDIIQATERLSELRAVVVCDDKYDFDRDSGPMENDLFRMMANINSSRPISLNSFKSLCPKGLSLSILCSAVHVSDPAIIVYTSGSTGSPKGAVLSHNGLTKCCRIQRRYWSVTPLKILNNLPINHIGCVGDLTAFSIISGGTLYFQERFDPERIVKSIEQDQITFLGQVPTMFQLLLDKVEELGEVDFSSLKIVAWSGAPASRELVEKLVKICPVSTSYGLTETVGSITFVPPTNNVEELSGSVGWPVPEYEVRLANGDFVVNEVGEQGEVQVRGDFLLLRYWNNEQATQAAFTKDGWYKTGDLAVWKPNGAIAVVGRANDMFISGGYNVYPREIEQRIEAIPGVSLVAVVGVPDDVFGETGIAFLTIDADAGLCSDDIRSLCSKNLANYKVPKSFVIVEELPILPIGKIDKSALKERWTLQQQPNTALGK</sequence>
<name>A0A1G7F541_9PROT</name>
<evidence type="ECO:0000259" key="3">
    <source>
        <dbReference type="Pfam" id="PF00501"/>
    </source>
</evidence>
<evidence type="ECO:0000256" key="2">
    <source>
        <dbReference type="ARBA" id="ARBA00022598"/>
    </source>
</evidence>
<dbReference type="InterPro" id="IPR020845">
    <property type="entry name" value="AMP-binding_CS"/>
</dbReference>
<comment type="similarity">
    <text evidence="1">Belongs to the ATP-dependent AMP-binding enzyme family.</text>
</comment>
<dbReference type="OrthoDB" id="9803968at2"/>
<keyword evidence="2" id="KW-0436">Ligase</keyword>
<evidence type="ECO:0000313" key="6">
    <source>
        <dbReference type="Proteomes" id="UP000183685"/>
    </source>
</evidence>
<gene>
    <name evidence="5" type="ORF">SAMN04488071_3624</name>
</gene>
<evidence type="ECO:0000313" key="5">
    <source>
        <dbReference type="EMBL" id="SDE71064.1"/>
    </source>
</evidence>